<comment type="caution">
    <text evidence="2">The sequence shown here is derived from an EMBL/GenBank/DDBJ whole genome shotgun (WGS) entry which is preliminary data.</text>
</comment>
<sequence length="224" mass="25444">MTLYKLLVVILATCASSSAAPTKPLPYAESFEEVKLTEKILTDMVLSMAGENPHLNDYRRHYSEIAHTVYHIAYFTVMAQRCNKSVTDDLYEKLLEESVTEVISNTTYVVEITQQFLDDLNAKTQAIQKLVNISCANDINKRDCNAVIQNFILNDPEKYEKEASALLVAGESAKVFNINSDKFDYISKELEAHKYVIRNPVEFKNIIDALIKLVLVLYPTETFC</sequence>
<evidence type="ECO:0000313" key="3">
    <source>
        <dbReference type="Proteomes" id="UP000494256"/>
    </source>
</evidence>
<accession>A0A8S0YQA7</accession>
<dbReference type="EMBL" id="CADEBD010000046">
    <property type="protein sequence ID" value="CAB3221658.1"/>
    <property type="molecule type" value="Genomic_DNA"/>
</dbReference>
<organism evidence="2 3">
    <name type="scientific">Arctia plantaginis</name>
    <name type="common">Wood tiger moth</name>
    <name type="synonym">Phalaena plantaginis</name>
    <dbReference type="NCBI Taxonomy" id="874455"/>
    <lineage>
        <taxon>Eukaryota</taxon>
        <taxon>Metazoa</taxon>
        <taxon>Ecdysozoa</taxon>
        <taxon>Arthropoda</taxon>
        <taxon>Hexapoda</taxon>
        <taxon>Insecta</taxon>
        <taxon>Pterygota</taxon>
        <taxon>Neoptera</taxon>
        <taxon>Endopterygota</taxon>
        <taxon>Lepidoptera</taxon>
        <taxon>Glossata</taxon>
        <taxon>Ditrysia</taxon>
        <taxon>Noctuoidea</taxon>
        <taxon>Erebidae</taxon>
        <taxon>Arctiinae</taxon>
        <taxon>Arctia</taxon>
    </lineage>
</organism>
<proteinExistence type="predicted"/>
<reference evidence="2 3" key="1">
    <citation type="submission" date="2020-04" db="EMBL/GenBank/DDBJ databases">
        <authorList>
            <person name="Wallbank WR R."/>
            <person name="Pardo Diaz C."/>
            <person name="Kozak K."/>
            <person name="Martin S."/>
            <person name="Jiggins C."/>
            <person name="Moest M."/>
            <person name="Warren A I."/>
            <person name="Byers J.R.P. K."/>
            <person name="Montejo-Kovacevich G."/>
            <person name="Yen C E."/>
        </authorList>
    </citation>
    <scope>NUCLEOTIDE SEQUENCE [LARGE SCALE GENOMIC DNA]</scope>
</reference>
<evidence type="ECO:0000313" key="2">
    <source>
        <dbReference type="EMBL" id="CAB3221658.1"/>
    </source>
</evidence>
<keyword evidence="1" id="KW-0732">Signal</keyword>
<dbReference type="AlphaFoldDB" id="A0A8S0YQA7"/>
<evidence type="ECO:0000256" key="1">
    <source>
        <dbReference type="SAM" id="SignalP"/>
    </source>
</evidence>
<gene>
    <name evidence="2" type="ORF">APLA_LOCUS937</name>
</gene>
<protein>
    <submittedName>
        <fullName evidence="2">Uncharacterized protein</fullName>
    </submittedName>
</protein>
<feature type="chain" id="PRO_5035934748" evidence="1">
    <location>
        <begin position="20"/>
        <end position="224"/>
    </location>
</feature>
<dbReference type="OrthoDB" id="4788989at2759"/>
<feature type="signal peptide" evidence="1">
    <location>
        <begin position="1"/>
        <end position="19"/>
    </location>
</feature>
<name>A0A8S0YQA7_ARCPL</name>
<dbReference type="Proteomes" id="UP000494256">
    <property type="component" value="Unassembled WGS sequence"/>
</dbReference>